<dbReference type="SMART" id="SM00355">
    <property type="entry name" value="ZnF_C2H2"/>
    <property type="match status" value="9"/>
</dbReference>
<dbReference type="AlphaFoldDB" id="A0A8T0FT15"/>
<dbReference type="GO" id="GO:0003677">
    <property type="term" value="F:DNA binding"/>
    <property type="evidence" value="ECO:0007669"/>
    <property type="project" value="UniProtKB-KW"/>
</dbReference>
<keyword evidence="6" id="KW-0805">Transcription regulation</keyword>
<keyword evidence="2" id="KW-0479">Metal-binding</keyword>
<evidence type="ECO:0000256" key="9">
    <source>
        <dbReference type="ARBA" id="ARBA00023242"/>
    </source>
</evidence>
<keyword evidence="5" id="KW-0862">Zinc</keyword>
<comment type="subcellular location">
    <subcellularLocation>
        <location evidence="1">Nucleus</location>
    </subcellularLocation>
</comment>
<dbReference type="InterPro" id="IPR036236">
    <property type="entry name" value="Znf_C2H2_sf"/>
</dbReference>
<dbReference type="Gene3D" id="3.30.160.60">
    <property type="entry name" value="Classic Zinc Finger"/>
    <property type="match status" value="10"/>
</dbReference>
<feature type="domain" description="C2H2-type" evidence="11">
    <location>
        <begin position="547"/>
        <end position="575"/>
    </location>
</feature>
<dbReference type="PROSITE" id="PS00028">
    <property type="entry name" value="ZINC_FINGER_C2H2_1"/>
    <property type="match status" value="3"/>
</dbReference>
<gene>
    <name evidence="12" type="ORF">HNY73_001823</name>
</gene>
<feature type="domain" description="C2H2-type" evidence="11">
    <location>
        <begin position="286"/>
        <end position="313"/>
    </location>
</feature>
<feature type="domain" description="C2H2-type" evidence="11">
    <location>
        <begin position="519"/>
        <end position="546"/>
    </location>
</feature>
<reference evidence="12" key="1">
    <citation type="journal article" date="2020" name="bioRxiv">
        <title>Chromosome-level reference genome of the European wasp spider Argiope bruennichi: a resource for studies on range expansion and evolutionary adaptation.</title>
        <authorList>
            <person name="Sheffer M.M."/>
            <person name="Hoppe A."/>
            <person name="Krehenwinkel H."/>
            <person name="Uhl G."/>
            <person name="Kuss A.W."/>
            <person name="Jensen L."/>
            <person name="Jensen C."/>
            <person name="Gillespie R.G."/>
            <person name="Hoff K.J."/>
            <person name="Prost S."/>
        </authorList>
    </citation>
    <scope>NUCLEOTIDE SEQUENCE</scope>
</reference>
<keyword evidence="3" id="KW-0677">Repeat</keyword>
<protein>
    <submittedName>
        <fullName evidence="12">Zinc finger protein 16 like protein</fullName>
    </submittedName>
</protein>
<evidence type="ECO:0000256" key="8">
    <source>
        <dbReference type="ARBA" id="ARBA00023163"/>
    </source>
</evidence>
<evidence type="ECO:0000256" key="4">
    <source>
        <dbReference type="ARBA" id="ARBA00022771"/>
    </source>
</evidence>
<evidence type="ECO:0000256" key="1">
    <source>
        <dbReference type="ARBA" id="ARBA00004123"/>
    </source>
</evidence>
<dbReference type="Pfam" id="PF00096">
    <property type="entry name" value="zf-C2H2"/>
    <property type="match status" value="3"/>
</dbReference>
<keyword evidence="8" id="KW-0804">Transcription</keyword>
<dbReference type="GO" id="GO:0005634">
    <property type="term" value="C:nucleus"/>
    <property type="evidence" value="ECO:0007669"/>
    <property type="project" value="UniProtKB-SubCell"/>
</dbReference>
<feature type="domain" description="C2H2-type" evidence="11">
    <location>
        <begin position="615"/>
        <end position="643"/>
    </location>
</feature>
<keyword evidence="4 10" id="KW-0863">Zinc-finger</keyword>
<feature type="domain" description="C2H2-type" evidence="11">
    <location>
        <begin position="587"/>
        <end position="614"/>
    </location>
</feature>
<evidence type="ECO:0000259" key="11">
    <source>
        <dbReference type="PROSITE" id="PS50157"/>
    </source>
</evidence>
<dbReference type="Proteomes" id="UP000807504">
    <property type="component" value="Unassembled WGS sequence"/>
</dbReference>
<dbReference type="FunFam" id="3.30.160.60:FF:000557">
    <property type="entry name" value="zinc finger and SCAN domain-containing protein 29"/>
    <property type="match status" value="1"/>
</dbReference>
<evidence type="ECO:0000256" key="3">
    <source>
        <dbReference type="ARBA" id="ARBA00022737"/>
    </source>
</evidence>
<dbReference type="PANTHER" id="PTHR47772:SF13">
    <property type="entry name" value="GASTRULA ZINC FINGER PROTEIN XLCGF49.1-LIKE-RELATED"/>
    <property type="match status" value="1"/>
</dbReference>
<evidence type="ECO:0000256" key="6">
    <source>
        <dbReference type="ARBA" id="ARBA00023015"/>
    </source>
</evidence>
<feature type="domain" description="C2H2-type" evidence="11">
    <location>
        <begin position="349"/>
        <end position="376"/>
    </location>
</feature>
<dbReference type="InterPro" id="IPR050636">
    <property type="entry name" value="C2H2-ZF_domain-containing"/>
</dbReference>
<dbReference type="FunFam" id="3.30.160.60:FF:001111">
    <property type="entry name" value="Zinc finger protein 92 homolog"/>
    <property type="match status" value="1"/>
</dbReference>
<feature type="domain" description="C2H2-type" evidence="11">
    <location>
        <begin position="457"/>
        <end position="484"/>
    </location>
</feature>
<keyword evidence="13" id="KW-1185">Reference proteome</keyword>
<evidence type="ECO:0000256" key="5">
    <source>
        <dbReference type="ARBA" id="ARBA00022833"/>
    </source>
</evidence>
<sequence>MGSLRQKGQDEDEQIKFKMDFKEVQSLLVGSLLLMQSQNSLKELVSGIVNMMTKATLNNILNNFEDWDDIEKKCDSLQLIPVSKPGMFILSMLCMKPKIIMQILQQLQKYLNSGMDIRDMRSWVACYIMISNLSETKMLQCISFESKVSSTKESAKDYFCSVSGFQWLMNHHLPTRIRSEYVISDGGIYRCRLCNYSTVYTGNMPKHIRTHTGERPLPIKVSLNMPGCSSTPSPHLQDANKVSSLIPYVIYENGALALRSSFSSVVVCSPQTRNPFVSYASLRRPFQCLECGKTFTQKANLQRHMRIHTGELPFPCKVCNKRFRQQNLFEYNLISENMLASLQSSAKPFLCNYCGKGFRFKGDMLRHTRIHTGERPFKLYEGDFPNKSPAHITNISTYQDGKYVCLLCDYSTRKGSHMRAHHVKHTGERPFPCSLSYEGGFSNNNLTHISTFQGGKYVCLLCSYSTAKGSHMRAHHVKHTGERAFQCSMCGKKFSQKTFSYSNLMNPYTSIDCIGGKKYFCRHCPYSSVRLDNMKRHQLKHTGERPYICSICSKRFAYKCNLIQHTFFQSNLTKPYTSTDCAFGKKYHCKHCPYSSARLDNMKLHQVKHTGERPYGCPICGKRFAYKSNLNQHRTIVHFGSAKF</sequence>
<evidence type="ECO:0000313" key="13">
    <source>
        <dbReference type="Proteomes" id="UP000807504"/>
    </source>
</evidence>
<dbReference type="InterPro" id="IPR013087">
    <property type="entry name" value="Znf_C2H2_type"/>
</dbReference>
<evidence type="ECO:0000256" key="10">
    <source>
        <dbReference type="PROSITE-ProRule" id="PRU00042"/>
    </source>
</evidence>
<organism evidence="12 13">
    <name type="scientific">Argiope bruennichi</name>
    <name type="common">Wasp spider</name>
    <name type="synonym">Aranea bruennichi</name>
    <dbReference type="NCBI Taxonomy" id="94029"/>
    <lineage>
        <taxon>Eukaryota</taxon>
        <taxon>Metazoa</taxon>
        <taxon>Ecdysozoa</taxon>
        <taxon>Arthropoda</taxon>
        <taxon>Chelicerata</taxon>
        <taxon>Arachnida</taxon>
        <taxon>Araneae</taxon>
        <taxon>Araneomorphae</taxon>
        <taxon>Entelegynae</taxon>
        <taxon>Araneoidea</taxon>
        <taxon>Araneidae</taxon>
        <taxon>Argiope</taxon>
    </lineage>
</organism>
<keyword evidence="7" id="KW-0238">DNA-binding</keyword>
<evidence type="ECO:0000256" key="2">
    <source>
        <dbReference type="ARBA" id="ARBA00022723"/>
    </source>
</evidence>
<accession>A0A8T0FT15</accession>
<feature type="domain" description="C2H2-type" evidence="11">
    <location>
        <begin position="403"/>
        <end position="430"/>
    </location>
</feature>
<name>A0A8T0FT15_ARGBR</name>
<dbReference type="FunFam" id="3.30.160.60:FF:002716">
    <property type="entry name" value="Zinc finger protein 212"/>
    <property type="match status" value="1"/>
</dbReference>
<dbReference type="FunFam" id="3.30.160.60:FF:001049">
    <property type="entry name" value="zinc finger protein 319"/>
    <property type="match status" value="1"/>
</dbReference>
<proteinExistence type="predicted"/>
<dbReference type="SUPFAM" id="SSF57667">
    <property type="entry name" value="beta-beta-alpha zinc fingers"/>
    <property type="match status" value="7"/>
</dbReference>
<reference evidence="12" key="2">
    <citation type="submission" date="2020-06" db="EMBL/GenBank/DDBJ databases">
        <authorList>
            <person name="Sheffer M."/>
        </authorList>
    </citation>
    <scope>NUCLEOTIDE SEQUENCE</scope>
</reference>
<dbReference type="PROSITE" id="PS50157">
    <property type="entry name" value="ZINC_FINGER_C2H2_2"/>
    <property type="match status" value="9"/>
</dbReference>
<feature type="domain" description="C2H2-type" evidence="11">
    <location>
        <begin position="189"/>
        <end position="216"/>
    </location>
</feature>
<dbReference type="GO" id="GO:0008270">
    <property type="term" value="F:zinc ion binding"/>
    <property type="evidence" value="ECO:0007669"/>
    <property type="project" value="UniProtKB-KW"/>
</dbReference>
<evidence type="ECO:0000313" key="12">
    <source>
        <dbReference type="EMBL" id="KAF8793782.1"/>
    </source>
</evidence>
<dbReference type="EMBL" id="JABXBU010000002">
    <property type="protein sequence ID" value="KAF8793782.1"/>
    <property type="molecule type" value="Genomic_DNA"/>
</dbReference>
<comment type="caution">
    <text evidence="12">The sequence shown here is derived from an EMBL/GenBank/DDBJ whole genome shotgun (WGS) entry which is preliminary data.</text>
</comment>
<evidence type="ECO:0000256" key="7">
    <source>
        <dbReference type="ARBA" id="ARBA00023125"/>
    </source>
</evidence>
<keyword evidence="9" id="KW-0539">Nucleus</keyword>
<dbReference type="PANTHER" id="PTHR47772">
    <property type="entry name" value="ZINC FINGER PROTEIN 200"/>
    <property type="match status" value="1"/>
</dbReference>